<dbReference type="AlphaFoldDB" id="A0A482WQA2"/>
<accession>A0A482WQA2</accession>
<sequence>MSNTVDKYFTSTSGRRESKRPLSSPDESRKQQSKRTTATMTGNSSTEAVNSQNIEQVLSRLLDQKLETVASKTDIDELKKCLGN</sequence>
<gene>
    <name evidence="2" type="ORF">LSTR_LSTR012160</name>
</gene>
<feature type="compositionally biased region" description="Polar residues" evidence="1">
    <location>
        <begin position="1"/>
        <end position="13"/>
    </location>
</feature>
<organism evidence="2 3">
    <name type="scientific">Laodelphax striatellus</name>
    <name type="common">Small brown planthopper</name>
    <name type="synonym">Delphax striatella</name>
    <dbReference type="NCBI Taxonomy" id="195883"/>
    <lineage>
        <taxon>Eukaryota</taxon>
        <taxon>Metazoa</taxon>
        <taxon>Ecdysozoa</taxon>
        <taxon>Arthropoda</taxon>
        <taxon>Hexapoda</taxon>
        <taxon>Insecta</taxon>
        <taxon>Pterygota</taxon>
        <taxon>Neoptera</taxon>
        <taxon>Paraneoptera</taxon>
        <taxon>Hemiptera</taxon>
        <taxon>Auchenorrhyncha</taxon>
        <taxon>Fulgoroidea</taxon>
        <taxon>Delphacidae</taxon>
        <taxon>Criomorphinae</taxon>
        <taxon>Laodelphax</taxon>
    </lineage>
</organism>
<dbReference type="EMBL" id="QKKF02028184">
    <property type="protein sequence ID" value="RZF35466.1"/>
    <property type="molecule type" value="Genomic_DNA"/>
</dbReference>
<feature type="compositionally biased region" description="Basic and acidic residues" evidence="1">
    <location>
        <begin position="14"/>
        <end position="30"/>
    </location>
</feature>
<proteinExistence type="predicted"/>
<evidence type="ECO:0000313" key="2">
    <source>
        <dbReference type="EMBL" id="RZF35466.1"/>
    </source>
</evidence>
<reference evidence="2 3" key="1">
    <citation type="journal article" date="2017" name="Gigascience">
        <title>Genome sequence of the small brown planthopper, Laodelphax striatellus.</title>
        <authorList>
            <person name="Zhu J."/>
            <person name="Jiang F."/>
            <person name="Wang X."/>
            <person name="Yang P."/>
            <person name="Bao Y."/>
            <person name="Zhao W."/>
            <person name="Wang W."/>
            <person name="Lu H."/>
            <person name="Wang Q."/>
            <person name="Cui N."/>
            <person name="Li J."/>
            <person name="Chen X."/>
            <person name="Luo L."/>
            <person name="Yu J."/>
            <person name="Kang L."/>
            <person name="Cui F."/>
        </authorList>
    </citation>
    <scope>NUCLEOTIDE SEQUENCE [LARGE SCALE GENOMIC DNA]</scope>
    <source>
        <strain evidence="2">Lst14</strain>
    </source>
</reference>
<evidence type="ECO:0000256" key="1">
    <source>
        <dbReference type="SAM" id="MobiDB-lite"/>
    </source>
</evidence>
<feature type="compositionally biased region" description="Polar residues" evidence="1">
    <location>
        <begin position="34"/>
        <end position="51"/>
    </location>
</feature>
<keyword evidence="3" id="KW-1185">Reference proteome</keyword>
<evidence type="ECO:0000313" key="3">
    <source>
        <dbReference type="Proteomes" id="UP000291343"/>
    </source>
</evidence>
<dbReference type="InParanoid" id="A0A482WQA2"/>
<name>A0A482WQA2_LAOST</name>
<feature type="region of interest" description="Disordered" evidence="1">
    <location>
        <begin position="1"/>
        <end position="51"/>
    </location>
</feature>
<feature type="non-terminal residue" evidence="2">
    <location>
        <position position="84"/>
    </location>
</feature>
<dbReference type="Proteomes" id="UP000291343">
    <property type="component" value="Unassembled WGS sequence"/>
</dbReference>
<comment type="caution">
    <text evidence="2">The sequence shown here is derived from an EMBL/GenBank/DDBJ whole genome shotgun (WGS) entry which is preliminary data.</text>
</comment>
<protein>
    <submittedName>
        <fullName evidence="2">Uncharacterized protein</fullName>
    </submittedName>
</protein>